<name>A0AAJ1V967_9FLAO</name>
<organism evidence="2 3">
    <name type="scientific">Empedobacter brevis</name>
    <dbReference type="NCBI Taxonomy" id="247"/>
    <lineage>
        <taxon>Bacteria</taxon>
        <taxon>Pseudomonadati</taxon>
        <taxon>Bacteroidota</taxon>
        <taxon>Flavobacteriia</taxon>
        <taxon>Flavobacteriales</taxon>
        <taxon>Weeksellaceae</taxon>
        <taxon>Empedobacter</taxon>
    </lineage>
</organism>
<evidence type="ECO:0000313" key="2">
    <source>
        <dbReference type="EMBL" id="MDM1074211.1"/>
    </source>
</evidence>
<sequence>MLRKNRLKANQKGGKQINISQTLIVKPPQRSSVGIEKWRNAMKQADRGRRAPLIELILEIMGSDPVFSEAWDKRVRAITNADIVFQIKGGKEVEPMMDFIDTTEFEETLKEAMNTILLGKTVGELDFAEGYKFNLIDRRHLNTETKQILINQSDTDGISYENNDFLLNLGLDNDLGLAIKVIAYAIFKRNGGADYAQYCELFGIPQLVGLYDPEDENGRQEMENAFQKRGSAGSVVMSKNGDLKSIGSETAGNNEVHLGFLKWCDEQILIGIIGQTMTTKDGSSYSQGKVHGDTENDINKADRRYIQRILNEKLLPILEKRGYPVKGGWFSFPDKEKALTKKEQLEIAIEIDDRTEAGIDEKYWYENFGVPKGNRKAKPETEEEPTPEDEEDAGSPDEKPSKKPNQKNASRSAQGKKVQAQELSFWNKLKNFFDKAPR</sequence>
<gene>
    <name evidence="2" type="ORF">HX001_17130</name>
</gene>
<dbReference type="InterPro" id="IPR009279">
    <property type="entry name" value="Portal_Mu"/>
</dbReference>
<evidence type="ECO:0000313" key="3">
    <source>
        <dbReference type="Proteomes" id="UP001170959"/>
    </source>
</evidence>
<dbReference type="Pfam" id="PF06074">
    <property type="entry name" value="Portal_Mu"/>
    <property type="match status" value="1"/>
</dbReference>
<dbReference type="Proteomes" id="UP001170959">
    <property type="component" value="Unassembled WGS sequence"/>
</dbReference>
<reference evidence="2" key="2">
    <citation type="journal article" date="2022" name="Sci. Total Environ.">
        <title>Prevalence, transmission, and molecular epidemiology of tet(X)-positive bacteria among humans, animals, and environmental niches in China: An epidemiological, and genomic-based study.</title>
        <authorList>
            <person name="Dong N."/>
            <person name="Zeng Y."/>
            <person name="Cai C."/>
            <person name="Sun C."/>
            <person name="Lu J."/>
            <person name="Liu C."/>
            <person name="Zhou H."/>
            <person name="Sun Q."/>
            <person name="Shu L."/>
            <person name="Wang H."/>
            <person name="Wang Y."/>
            <person name="Wang S."/>
            <person name="Wu C."/>
            <person name="Chan E.W."/>
            <person name="Chen G."/>
            <person name="Shen Z."/>
            <person name="Chen S."/>
            <person name="Zhang R."/>
        </authorList>
    </citation>
    <scope>NUCLEOTIDE SEQUENCE</scope>
    <source>
        <strain evidence="2">R655-4</strain>
    </source>
</reference>
<dbReference type="EMBL" id="JACAGJ010000012">
    <property type="protein sequence ID" value="MDM1074211.1"/>
    <property type="molecule type" value="Genomic_DNA"/>
</dbReference>
<feature type="region of interest" description="Disordered" evidence="1">
    <location>
        <begin position="370"/>
        <end position="421"/>
    </location>
</feature>
<dbReference type="RefSeq" id="WP_286494449.1">
    <property type="nucleotide sequence ID" value="NZ_JACAGJ010000012.1"/>
</dbReference>
<protein>
    <submittedName>
        <fullName evidence="2">DUF935 family protein</fullName>
    </submittedName>
</protein>
<feature type="compositionally biased region" description="Acidic residues" evidence="1">
    <location>
        <begin position="381"/>
        <end position="395"/>
    </location>
</feature>
<accession>A0AAJ1V967</accession>
<proteinExistence type="predicted"/>
<reference evidence="2" key="1">
    <citation type="submission" date="2020-06" db="EMBL/GenBank/DDBJ databases">
        <authorList>
            <person name="Dong N."/>
        </authorList>
    </citation>
    <scope>NUCLEOTIDE SEQUENCE</scope>
    <source>
        <strain evidence="2">R655-4</strain>
    </source>
</reference>
<comment type="caution">
    <text evidence="2">The sequence shown here is derived from an EMBL/GenBank/DDBJ whole genome shotgun (WGS) entry which is preliminary data.</text>
</comment>
<evidence type="ECO:0000256" key="1">
    <source>
        <dbReference type="SAM" id="MobiDB-lite"/>
    </source>
</evidence>
<dbReference type="AlphaFoldDB" id="A0AAJ1V967"/>